<evidence type="ECO:0000256" key="3">
    <source>
        <dbReference type="ARBA" id="ARBA00022448"/>
    </source>
</evidence>
<feature type="transmembrane region" description="Helical" evidence="23">
    <location>
        <begin position="451"/>
        <end position="475"/>
    </location>
</feature>
<dbReference type="InterPro" id="IPR001757">
    <property type="entry name" value="P_typ_ATPase"/>
</dbReference>
<dbReference type="FunFam" id="3.40.50.1000:FF:000001">
    <property type="entry name" value="Phospholipid-transporting ATPase IC"/>
    <property type="match status" value="1"/>
</dbReference>
<dbReference type="InterPro" id="IPR006068">
    <property type="entry name" value="ATPase_P-typ_cation-transptr_C"/>
</dbReference>
<feature type="compositionally biased region" description="Low complexity" evidence="22">
    <location>
        <begin position="1"/>
        <end position="18"/>
    </location>
</feature>
<evidence type="ECO:0000256" key="17">
    <source>
        <dbReference type="ARBA" id="ARBA00023201"/>
    </source>
</evidence>
<keyword evidence="6 23" id="KW-0812">Transmembrane</keyword>
<dbReference type="PRINTS" id="PR00119">
    <property type="entry name" value="CATATPASE"/>
</dbReference>
<keyword evidence="13 23" id="KW-1133">Transmembrane helix</keyword>
<feature type="transmembrane region" description="Helical" evidence="23">
    <location>
        <begin position="837"/>
        <end position="854"/>
    </location>
</feature>
<dbReference type="NCBIfam" id="TIGR01494">
    <property type="entry name" value="ATPase_P-type"/>
    <property type="match status" value="2"/>
</dbReference>
<proteinExistence type="inferred from homology"/>
<dbReference type="InterPro" id="IPR006414">
    <property type="entry name" value="P-type_ATPase_IID"/>
</dbReference>
<keyword evidence="10" id="KW-0460">Magnesium</keyword>
<dbReference type="Proteomes" id="UP000326924">
    <property type="component" value="Unassembled WGS sequence"/>
</dbReference>
<comment type="cofactor">
    <cofactor evidence="1">
        <name>Mg(2+)</name>
        <dbReference type="ChEBI" id="CHEBI:18420"/>
    </cofactor>
</comment>
<evidence type="ECO:0000256" key="2">
    <source>
        <dbReference type="ARBA" id="ARBA00004651"/>
    </source>
</evidence>
<keyword evidence="3" id="KW-0813">Transport</keyword>
<name>A0A5J5EU12_9PEZI</name>
<reference evidence="25 26" key="1">
    <citation type="submission" date="2019-09" db="EMBL/GenBank/DDBJ databases">
        <title>Draft genome of the ectomycorrhizal ascomycete Sphaerosporella brunnea.</title>
        <authorList>
            <consortium name="DOE Joint Genome Institute"/>
            <person name="Benucci G.M."/>
            <person name="Marozzi G."/>
            <person name="Antonielli L."/>
            <person name="Sanchez S."/>
            <person name="Marco P."/>
            <person name="Wang X."/>
            <person name="Falini L.B."/>
            <person name="Barry K."/>
            <person name="Haridas S."/>
            <person name="Lipzen A."/>
            <person name="Labutti K."/>
            <person name="Grigoriev I.V."/>
            <person name="Murat C."/>
            <person name="Martin F."/>
            <person name="Albertini E."/>
            <person name="Donnini D."/>
            <person name="Bonito G."/>
        </authorList>
    </citation>
    <scope>NUCLEOTIDE SEQUENCE [LARGE SCALE GENOMIC DNA]</scope>
    <source>
        <strain evidence="25 26">Sb_GMNB300</strain>
    </source>
</reference>
<evidence type="ECO:0000256" key="10">
    <source>
        <dbReference type="ARBA" id="ARBA00022842"/>
    </source>
</evidence>
<keyword evidence="17" id="KW-0739">Sodium transport</keyword>
<evidence type="ECO:0000256" key="11">
    <source>
        <dbReference type="ARBA" id="ARBA00022958"/>
    </source>
</evidence>
<dbReference type="Pfam" id="PF13246">
    <property type="entry name" value="Cation_ATPase"/>
    <property type="match status" value="1"/>
</dbReference>
<dbReference type="AlphaFoldDB" id="A0A5J5EU12"/>
<dbReference type="GO" id="GO:0005524">
    <property type="term" value="F:ATP binding"/>
    <property type="evidence" value="ECO:0007669"/>
    <property type="project" value="UniProtKB-KW"/>
</dbReference>
<evidence type="ECO:0000256" key="20">
    <source>
        <dbReference type="ARBA" id="ARBA00048599"/>
    </source>
</evidence>
<feature type="transmembrane region" description="Helical" evidence="23">
    <location>
        <begin position="884"/>
        <end position="905"/>
    </location>
</feature>
<dbReference type="FunFam" id="1.20.1110.10:FF:000015">
    <property type="entry name" value="Sodium ion P-type ATPase"/>
    <property type="match status" value="1"/>
</dbReference>
<dbReference type="SMART" id="SM00831">
    <property type="entry name" value="Cation_ATPase_N"/>
    <property type="match status" value="1"/>
</dbReference>
<dbReference type="Pfam" id="PF00689">
    <property type="entry name" value="Cation_ATPase_C"/>
    <property type="match status" value="1"/>
</dbReference>
<feature type="transmembrane region" description="Helical" evidence="23">
    <location>
        <begin position="212"/>
        <end position="231"/>
    </location>
</feature>
<evidence type="ECO:0000256" key="16">
    <source>
        <dbReference type="ARBA" id="ARBA00023136"/>
    </source>
</evidence>
<keyword evidence="26" id="KW-1185">Reference proteome</keyword>
<evidence type="ECO:0000256" key="1">
    <source>
        <dbReference type="ARBA" id="ARBA00001946"/>
    </source>
</evidence>
<evidence type="ECO:0000256" key="18">
    <source>
        <dbReference type="ARBA" id="ARBA00035017"/>
    </source>
</evidence>
<dbReference type="Pfam" id="PF00690">
    <property type="entry name" value="Cation_ATPase_N"/>
    <property type="match status" value="1"/>
</dbReference>
<dbReference type="PROSITE" id="PS00154">
    <property type="entry name" value="ATPASE_E1_E2"/>
    <property type="match status" value="1"/>
</dbReference>
<evidence type="ECO:0000313" key="25">
    <source>
        <dbReference type="EMBL" id="KAA8903969.1"/>
    </source>
</evidence>
<feature type="transmembrane region" description="Helical" evidence="23">
    <location>
        <begin position="237"/>
        <end position="255"/>
    </location>
</feature>
<evidence type="ECO:0000256" key="5">
    <source>
        <dbReference type="ARBA" id="ARBA00022538"/>
    </source>
</evidence>
<accession>A0A5J5EU12</accession>
<dbReference type="PANTHER" id="PTHR42861">
    <property type="entry name" value="CALCIUM-TRANSPORTING ATPASE"/>
    <property type="match status" value="1"/>
</dbReference>
<dbReference type="OrthoDB" id="3352408at2759"/>
<evidence type="ECO:0000256" key="22">
    <source>
        <dbReference type="SAM" id="MobiDB-lite"/>
    </source>
</evidence>
<gene>
    <name evidence="25" type="ORF">FN846DRAFT_779834</name>
</gene>
<keyword evidence="16 23" id="KW-0472">Membrane</keyword>
<dbReference type="EMBL" id="VXIS01000113">
    <property type="protein sequence ID" value="KAA8903969.1"/>
    <property type="molecule type" value="Genomic_DNA"/>
</dbReference>
<dbReference type="GO" id="GO:0006813">
    <property type="term" value="P:potassium ion transport"/>
    <property type="evidence" value="ECO:0007669"/>
    <property type="project" value="UniProtKB-KW"/>
</dbReference>
<dbReference type="GO" id="GO:0008554">
    <property type="term" value="F:P-type sodium transporter activity"/>
    <property type="evidence" value="ECO:0007669"/>
    <property type="project" value="UniProtKB-EC"/>
</dbReference>
<dbReference type="PRINTS" id="PR00120">
    <property type="entry name" value="HATPASE"/>
</dbReference>
<dbReference type="NCBIfam" id="TIGR01523">
    <property type="entry name" value="ATPase-IID_K-Na"/>
    <property type="match status" value="1"/>
</dbReference>
<organism evidence="25 26">
    <name type="scientific">Sphaerosporella brunnea</name>
    <dbReference type="NCBI Taxonomy" id="1250544"/>
    <lineage>
        <taxon>Eukaryota</taxon>
        <taxon>Fungi</taxon>
        <taxon>Dikarya</taxon>
        <taxon>Ascomycota</taxon>
        <taxon>Pezizomycotina</taxon>
        <taxon>Pezizomycetes</taxon>
        <taxon>Pezizales</taxon>
        <taxon>Pyronemataceae</taxon>
        <taxon>Sphaerosporella</taxon>
    </lineage>
</organism>
<feature type="transmembrane region" description="Helical" evidence="23">
    <location>
        <begin position="422"/>
        <end position="445"/>
    </location>
</feature>
<dbReference type="SUPFAM" id="SSF81653">
    <property type="entry name" value="Calcium ATPase, transduction domain A"/>
    <property type="match status" value="1"/>
</dbReference>
<dbReference type="Pfam" id="PF00122">
    <property type="entry name" value="E1-E2_ATPase"/>
    <property type="match status" value="1"/>
</dbReference>
<keyword evidence="4" id="KW-1003">Cell membrane</keyword>
<comment type="subcellular location">
    <subcellularLocation>
        <location evidence="2">Cell membrane</location>
        <topology evidence="2">Multi-pass membrane protein</topology>
    </subcellularLocation>
</comment>
<feature type="transmembrane region" description="Helical" evidence="23">
    <location>
        <begin position="800"/>
        <end position="821"/>
    </location>
</feature>
<sequence>MVNLTPASAASSSPATSPINHSGLVTVQASDEGCNDDPPPIPQPLAGDSRADHPRHVPAGGVSIPVDQHGDVTARPANLVDFAGEPARNGPGAGVKVYDYGAAVSPASSSDDLAGPDRGVYVDSCTTVTSPKSSFTAVGTLTEETTIEIAGDPYDGVNPHVVDADAVATTLGVDLRSGLKTADAKAKLQKDGLNKLAAGGGIAWYGVLIRQISNSLTLVLVIAMAASYGMLDFIEGSVIAAVICLNIVIGFVQDYRAEKTMQSLNSLSAPIATVIRNHGKIDKIKAEELVVGDVVKIHVGDVVPADLRIFEAMNLETNEALLTGESLPIAKHPDYVAPNADCPIGDRQNMVWSSSTVSKGRGLGVVVATGMNTEVGRIAELLRGKKEKEGGVFATFVRKCTDSVKNMLGLVGTPLQVKLSKFALLLFGIAILLAVIVFSAAKWRINDENLIYGICVAVAVIPESLIAVLTITMALGTKTMAKGNVIVRKMQALEAVGGVTNICSDKTGTLTQGKMIARKALVEGLGEITQDLLSSGDWDLLAEHPFDSTIKKMSIVHHHKGRDTVEAFMKGAGEVVVPTLALPEHKKAEIMERIENLAGQGLRVLCVAHKRIDRADAANRALVEEGMNFLGLVGLYDPPRSETKDAVRRCKIAGVEVHMLTGDHIRTATAIAHEVGILGDAMPAALASTMVMTASAFDALSDAQVDALPELPKVIARCSPATKVRMVEALHRRKAFCVMTGDGVNDSPALARADVGIAMGLSGSDVAKDAADLVLTDDNFASIVRAVEEGRRLFDNIQKFIMHLLISNISQVVLLLIGLAFQDRNGVSVFPLSPLEILWVNMITSSFLALGLGLEEAAPDVMTRPPHDLRTGVFTWEVIIDKTLYGVTMGVLCLASFIIVVYAGNGGDLGHGCNHAYNDTCGGVFRARATVFAVLSFLLLLTAWEVKHFSRSLFRMNPEEYAGPLAVFKTCYRNRFLFWAVVAGFAITWPVIYVPKFNTVVFKHMAIGWEWGVVVAACVLYLMVVEGWKAIKRWRGWGSAGYVKNGGVDVEMLTAAATVVGGNGGKA</sequence>
<dbReference type="Gene3D" id="1.20.1110.10">
    <property type="entry name" value="Calcium-transporting ATPase, transmembrane domain"/>
    <property type="match status" value="2"/>
</dbReference>
<evidence type="ECO:0000259" key="24">
    <source>
        <dbReference type="SMART" id="SM00831"/>
    </source>
</evidence>
<dbReference type="GO" id="GO:0005886">
    <property type="term" value="C:plasma membrane"/>
    <property type="evidence" value="ECO:0007669"/>
    <property type="project" value="UniProtKB-SubCell"/>
</dbReference>
<dbReference type="FunFam" id="2.70.150.10:FF:000016">
    <property type="entry name" value="Calcium-transporting P-type ATPase putative"/>
    <property type="match status" value="1"/>
</dbReference>
<evidence type="ECO:0000256" key="8">
    <source>
        <dbReference type="ARBA" id="ARBA00022741"/>
    </source>
</evidence>
<dbReference type="EC" id="7.2.2.3" evidence="19"/>
<keyword evidence="15" id="KW-0406">Ion transport</keyword>
<evidence type="ECO:0000256" key="12">
    <source>
        <dbReference type="ARBA" id="ARBA00022967"/>
    </source>
</evidence>
<feature type="region of interest" description="Disordered" evidence="22">
    <location>
        <begin position="1"/>
        <end position="70"/>
    </location>
</feature>
<comment type="catalytic activity">
    <reaction evidence="20">
        <text>K(+)(in) + ATP + H2O = K(+)(out) + ADP + phosphate + H(+)</text>
        <dbReference type="Rhea" id="RHEA:75815"/>
        <dbReference type="ChEBI" id="CHEBI:15377"/>
        <dbReference type="ChEBI" id="CHEBI:15378"/>
        <dbReference type="ChEBI" id="CHEBI:29103"/>
        <dbReference type="ChEBI" id="CHEBI:30616"/>
        <dbReference type="ChEBI" id="CHEBI:43474"/>
        <dbReference type="ChEBI" id="CHEBI:456216"/>
    </reaction>
</comment>
<dbReference type="Gene3D" id="3.40.1110.10">
    <property type="entry name" value="Calcium-transporting ATPase, cytoplasmic domain N"/>
    <property type="match status" value="1"/>
</dbReference>
<evidence type="ECO:0000256" key="15">
    <source>
        <dbReference type="ARBA" id="ARBA00023065"/>
    </source>
</evidence>
<evidence type="ECO:0000256" key="7">
    <source>
        <dbReference type="ARBA" id="ARBA00022723"/>
    </source>
</evidence>
<evidence type="ECO:0000256" key="14">
    <source>
        <dbReference type="ARBA" id="ARBA00023053"/>
    </source>
</evidence>
<dbReference type="InterPro" id="IPR023299">
    <property type="entry name" value="ATPase_P-typ_cyto_dom_N"/>
</dbReference>
<dbReference type="InterPro" id="IPR018303">
    <property type="entry name" value="ATPase_P-typ_P_site"/>
</dbReference>
<dbReference type="InterPro" id="IPR023298">
    <property type="entry name" value="ATPase_P-typ_TM_dom_sf"/>
</dbReference>
<keyword evidence="5" id="KW-0633">Potassium transport</keyword>
<evidence type="ECO:0000256" key="21">
    <source>
        <dbReference type="ARBA" id="ARBA00049499"/>
    </source>
</evidence>
<evidence type="ECO:0000256" key="23">
    <source>
        <dbReference type="SAM" id="Phobius"/>
    </source>
</evidence>
<keyword evidence="12" id="KW-1278">Translocase</keyword>
<dbReference type="SUPFAM" id="SSF56784">
    <property type="entry name" value="HAD-like"/>
    <property type="match status" value="1"/>
</dbReference>
<feature type="transmembrane region" description="Helical" evidence="23">
    <location>
        <begin position="925"/>
        <end position="946"/>
    </location>
</feature>
<dbReference type="GO" id="GO:0046872">
    <property type="term" value="F:metal ion binding"/>
    <property type="evidence" value="ECO:0007669"/>
    <property type="project" value="UniProtKB-KW"/>
</dbReference>
<feature type="compositionally biased region" description="Polar residues" evidence="22">
    <location>
        <begin position="19"/>
        <end position="29"/>
    </location>
</feature>
<dbReference type="InterPro" id="IPR059000">
    <property type="entry name" value="ATPase_P-type_domA"/>
</dbReference>
<keyword evidence="14" id="KW-0915">Sodium</keyword>
<dbReference type="InterPro" id="IPR008250">
    <property type="entry name" value="ATPase_P-typ_transduc_dom_A_sf"/>
</dbReference>
<comment type="caution">
    <text evidence="25">The sequence shown here is derived from an EMBL/GenBank/DDBJ whole genome shotgun (WGS) entry which is preliminary data.</text>
</comment>
<keyword evidence="11" id="KW-0630">Potassium</keyword>
<keyword evidence="8" id="KW-0547">Nucleotide-binding</keyword>
<comment type="catalytic activity">
    <reaction evidence="21">
        <text>Na(+)(in) + ATP + H2O = Na(+)(out) + ADP + phosphate + H(+)</text>
        <dbReference type="Rhea" id="RHEA:14633"/>
        <dbReference type="ChEBI" id="CHEBI:15377"/>
        <dbReference type="ChEBI" id="CHEBI:15378"/>
        <dbReference type="ChEBI" id="CHEBI:29101"/>
        <dbReference type="ChEBI" id="CHEBI:30616"/>
        <dbReference type="ChEBI" id="CHEBI:43474"/>
        <dbReference type="ChEBI" id="CHEBI:456216"/>
        <dbReference type="EC" id="7.2.2.3"/>
    </reaction>
    <physiologicalReaction direction="left-to-right" evidence="21">
        <dbReference type="Rhea" id="RHEA:14634"/>
    </physiologicalReaction>
</comment>
<comment type="similarity">
    <text evidence="18">Belongs to the cation transport ATPase (P-type) (TC 3.A.3) family. Type IID subfamily.</text>
</comment>
<evidence type="ECO:0000256" key="6">
    <source>
        <dbReference type="ARBA" id="ARBA00022692"/>
    </source>
</evidence>
<dbReference type="SUPFAM" id="SSF81665">
    <property type="entry name" value="Calcium ATPase, transmembrane domain M"/>
    <property type="match status" value="1"/>
</dbReference>
<dbReference type="InParanoid" id="A0A5J5EU12"/>
<evidence type="ECO:0000313" key="26">
    <source>
        <dbReference type="Proteomes" id="UP000326924"/>
    </source>
</evidence>
<dbReference type="GO" id="GO:0016887">
    <property type="term" value="F:ATP hydrolysis activity"/>
    <property type="evidence" value="ECO:0007669"/>
    <property type="project" value="InterPro"/>
</dbReference>
<evidence type="ECO:0000256" key="4">
    <source>
        <dbReference type="ARBA" id="ARBA00022475"/>
    </source>
</evidence>
<keyword evidence="7" id="KW-0479">Metal-binding</keyword>
<evidence type="ECO:0000256" key="9">
    <source>
        <dbReference type="ARBA" id="ARBA00022840"/>
    </source>
</evidence>
<dbReference type="InterPro" id="IPR036412">
    <property type="entry name" value="HAD-like_sf"/>
</dbReference>
<keyword evidence="9" id="KW-0067">ATP-binding</keyword>
<dbReference type="Gene3D" id="2.70.150.10">
    <property type="entry name" value="Calcium-transporting ATPase, cytoplasmic transduction domain A"/>
    <property type="match status" value="1"/>
</dbReference>
<feature type="transmembrane region" description="Helical" evidence="23">
    <location>
        <begin position="1006"/>
        <end position="1025"/>
    </location>
</feature>
<feature type="domain" description="Cation-transporting P-type ATPase N-terminal" evidence="24">
    <location>
        <begin position="158"/>
        <end position="232"/>
    </location>
</feature>
<feature type="transmembrane region" description="Helical" evidence="23">
    <location>
        <begin position="976"/>
        <end position="994"/>
    </location>
</feature>
<dbReference type="FunFam" id="3.40.50.1000:FF:000047">
    <property type="entry name" value="Sodium P-type ATPase"/>
    <property type="match status" value="1"/>
</dbReference>
<protein>
    <recommendedName>
        <fullName evidence="19">P-type Na(+) transporter</fullName>
        <ecNumber evidence="19">7.2.2.3</ecNumber>
    </recommendedName>
</protein>
<evidence type="ECO:0000256" key="19">
    <source>
        <dbReference type="ARBA" id="ARBA00035029"/>
    </source>
</evidence>
<evidence type="ECO:0000256" key="13">
    <source>
        <dbReference type="ARBA" id="ARBA00022989"/>
    </source>
</evidence>
<dbReference type="InterPro" id="IPR004014">
    <property type="entry name" value="ATPase_P-typ_cation-transptr_N"/>
</dbReference>